<keyword evidence="6" id="KW-0143">Chaperone</keyword>
<evidence type="ECO:0000313" key="12">
    <source>
        <dbReference type="Proteomes" id="UP000076825"/>
    </source>
</evidence>
<dbReference type="SUPFAM" id="SSF48452">
    <property type="entry name" value="TPR-like"/>
    <property type="match status" value="1"/>
</dbReference>
<comment type="subcellular location">
    <subcellularLocation>
        <location evidence="1">Cell membrane</location>
        <topology evidence="1">Single-pass type II membrane protein</topology>
    </subcellularLocation>
</comment>
<dbReference type="Pfam" id="PF09976">
    <property type="entry name" value="TPR_21"/>
    <property type="match status" value="1"/>
</dbReference>
<dbReference type="PIRSF" id="PIRSF006170">
    <property type="entry name" value="YfgM"/>
    <property type="match status" value="1"/>
</dbReference>
<dbReference type="InterPro" id="IPR011990">
    <property type="entry name" value="TPR-like_helical_dom_sf"/>
</dbReference>
<evidence type="ECO:0000256" key="7">
    <source>
        <dbReference type="ARBA" id="ARBA00024197"/>
    </source>
</evidence>
<protein>
    <recommendedName>
        <fullName evidence="8">Ancillary SecYEG translocon subunit</fullName>
    </recommendedName>
</protein>
<evidence type="ECO:0000256" key="1">
    <source>
        <dbReference type="ARBA" id="ARBA00004401"/>
    </source>
</evidence>
<dbReference type="GeneID" id="56588755"/>
<dbReference type="EMBL" id="LT546645">
    <property type="protein sequence ID" value="SAI74098.1"/>
    <property type="molecule type" value="Genomic_DNA"/>
</dbReference>
<evidence type="ECO:0000313" key="11">
    <source>
        <dbReference type="EMBL" id="SAI74098.1"/>
    </source>
</evidence>
<dbReference type="GO" id="GO:0044877">
    <property type="term" value="F:protein-containing complex binding"/>
    <property type="evidence" value="ECO:0007669"/>
    <property type="project" value="InterPro"/>
</dbReference>
<reference evidence="11 12" key="1">
    <citation type="submission" date="2016-04" db="EMBL/GenBank/DDBJ databases">
        <authorList>
            <consortium name="Pathogen Informatics"/>
        </authorList>
    </citation>
    <scope>NUCLEOTIDE SEQUENCE [LARGE SCALE GENOMIC DNA]</scope>
    <source>
        <strain evidence="11 12">H044680328</strain>
    </source>
</reference>
<dbReference type="AlphaFoldDB" id="A0A157Q5K5"/>
<keyword evidence="2" id="KW-1003">Cell membrane</keyword>
<sequence length="213" mass="23124">MAYDLEEQEKLDAIKAWWARYGTLLLSIVTVIVVAWGSWKGWKTYENYRANQAMGYFEALEDAARQDGGADSAARITAAVNTLRADYPKTGYAGRGVLIAATALLKQNDVAGARQQLEWLAAQDSQPALQPVARLRLAGLLLDQKQYDAALAQLNNPPAAFAALFADRRGDILAAQGKHEEARQAWQQAIDGLGTANPLTQVVQLKLDALTGA</sequence>
<dbReference type="PATRIC" id="fig|123899.6.peg.4024"/>
<dbReference type="GO" id="GO:0005886">
    <property type="term" value="C:plasma membrane"/>
    <property type="evidence" value="ECO:0007669"/>
    <property type="project" value="UniProtKB-SubCell"/>
</dbReference>
<dbReference type="InterPro" id="IPR018704">
    <property type="entry name" value="SecYEG/CpoB_TPR"/>
</dbReference>
<dbReference type="Proteomes" id="UP000076825">
    <property type="component" value="Chromosome 1"/>
</dbReference>
<keyword evidence="4 9" id="KW-1133">Transmembrane helix</keyword>
<feature type="domain" description="Ancillary SecYEG translocon subunit/Cell division coordinator CpoB TPR" evidence="10">
    <location>
        <begin position="15"/>
        <end position="211"/>
    </location>
</feature>
<evidence type="ECO:0000259" key="10">
    <source>
        <dbReference type="Pfam" id="PF09976"/>
    </source>
</evidence>
<evidence type="ECO:0000256" key="4">
    <source>
        <dbReference type="ARBA" id="ARBA00022989"/>
    </source>
</evidence>
<name>A0A157Q5K5_9BORD</name>
<dbReference type="STRING" id="123899.SAMEA3906487_04028"/>
<evidence type="ECO:0000256" key="3">
    <source>
        <dbReference type="ARBA" id="ARBA00022692"/>
    </source>
</evidence>
<dbReference type="OrthoDB" id="8521102at2"/>
<keyword evidence="3 9" id="KW-0812">Transmembrane</keyword>
<evidence type="ECO:0000256" key="5">
    <source>
        <dbReference type="ARBA" id="ARBA00023136"/>
    </source>
</evidence>
<dbReference type="PANTHER" id="PTHR38035:SF1">
    <property type="entry name" value="ANCILLARY SECYEG TRANSLOCON SUBUNIT"/>
    <property type="match status" value="1"/>
</dbReference>
<organism evidence="11 12">
    <name type="scientific">Bordetella trematum</name>
    <dbReference type="NCBI Taxonomy" id="123899"/>
    <lineage>
        <taxon>Bacteria</taxon>
        <taxon>Pseudomonadati</taxon>
        <taxon>Pseudomonadota</taxon>
        <taxon>Betaproteobacteria</taxon>
        <taxon>Burkholderiales</taxon>
        <taxon>Alcaligenaceae</taxon>
        <taxon>Bordetella</taxon>
    </lineage>
</organism>
<keyword evidence="5 9" id="KW-0472">Membrane</keyword>
<dbReference type="Gene3D" id="1.25.40.10">
    <property type="entry name" value="Tetratricopeptide repeat domain"/>
    <property type="match status" value="1"/>
</dbReference>
<dbReference type="RefSeq" id="WP_025512584.1">
    <property type="nucleotide sequence ID" value="NZ_CP016340.1"/>
</dbReference>
<feature type="transmembrane region" description="Helical" evidence="9">
    <location>
        <begin position="18"/>
        <end position="39"/>
    </location>
</feature>
<dbReference type="eggNOG" id="COG2976">
    <property type="taxonomic scope" value="Bacteria"/>
</dbReference>
<comment type="similarity">
    <text evidence="7">Belongs to the YfgM family.</text>
</comment>
<evidence type="ECO:0000256" key="9">
    <source>
        <dbReference type="SAM" id="Phobius"/>
    </source>
</evidence>
<keyword evidence="12" id="KW-1185">Reference proteome</keyword>
<evidence type="ECO:0000256" key="2">
    <source>
        <dbReference type="ARBA" id="ARBA00022475"/>
    </source>
</evidence>
<dbReference type="KEGG" id="btrm:SAMEA390648704028"/>
<dbReference type="InterPro" id="IPR026039">
    <property type="entry name" value="YfgM"/>
</dbReference>
<gene>
    <name evidence="11" type="ORF">SAMEA3906487_04028</name>
</gene>
<dbReference type="PANTHER" id="PTHR38035">
    <property type="entry name" value="UPF0070 PROTEIN YFGM"/>
    <property type="match status" value="1"/>
</dbReference>
<proteinExistence type="inferred from homology"/>
<evidence type="ECO:0000256" key="8">
    <source>
        <dbReference type="ARBA" id="ARBA00024235"/>
    </source>
</evidence>
<accession>A0A157Q5K5</accession>
<evidence type="ECO:0000256" key="6">
    <source>
        <dbReference type="ARBA" id="ARBA00023186"/>
    </source>
</evidence>